<organism evidence="1 2">
    <name type="scientific">Algoriphagus sanaruensis</name>
    <dbReference type="NCBI Taxonomy" id="1727163"/>
    <lineage>
        <taxon>Bacteria</taxon>
        <taxon>Pseudomonadati</taxon>
        <taxon>Bacteroidota</taxon>
        <taxon>Cytophagia</taxon>
        <taxon>Cytophagales</taxon>
        <taxon>Cyclobacteriaceae</taxon>
        <taxon>Algoriphagus</taxon>
    </lineage>
</organism>
<reference evidence="1 2" key="2">
    <citation type="journal article" date="2016" name="Genome Announc.">
        <title>Complete Genome Sequence of Algoriphagus sp. Strain M8-2, Isolated from a Brackish Lake.</title>
        <authorList>
            <person name="Muraguchi Y."/>
            <person name="Kushimoto K."/>
            <person name="Ohtsubo Y."/>
            <person name="Suzuki T."/>
            <person name="Dohra H."/>
            <person name="Kimbara K."/>
            <person name="Shintani M."/>
        </authorList>
    </citation>
    <scope>NUCLEOTIDE SEQUENCE [LARGE SCALE GENOMIC DNA]</scope>
    <source>
        <strain evidence="1 2">M8-2</strain>
    </source>
</reference>
<keyword evidence="2" id="KW-1185">Reference proteome</keyword>
<gene>
    <name evidence="1" type="ORF">AO498_00050</name>
</gene>
<dbReference type="KEGG" id="alm:AO498_00050"/>
<proteinExistence type="predicted"/>
<dbReference type="AlphaFoldDB" id="A0A142EI08"/>
<dbReference type="PATRIC" id="fig|1727163.4.peg.11"/>
<protein>
    <submittedName>
        <fullName evidence="1">Uncharacterized protein</fullName>
    </submittedName>
</protein>
<accession>A0A142EI08</accession>
<reference evidence="2" key="1">
    <citation type="submission" date="2015-09" db="EMBL/GenBank/DDBJ databases">
        <title>Complete sequence of Algoriphagus sp. M8-2.</title>
        <authorList>
            <person name="Shintani M."/>
        </authorList>
    </citation>
    <scope>NUCLEOTIDE SEQUENCE [LARGE SCALE GENOMIC DNA]</scope>
    <source>
        <strain evidence="2">M8-2</strain>
    </source>
</reference>
<dbReference type="Proteomes" id="UP000073816">
    <property type="component" value="Chromosome"/>
</dbReference>
<dbReference type="EMBL" id="CP012836">
    <property type="protein sequence ID" value="AMQ54763.1"/>
    <property type="molecule type" value="Genomic_DNA"/>
</dbReference>
<evidence type="ECO:0000313" key="2">
    <source>
        <dbReference type="Proteomes" id="UP000073816"/>
    </source>
</evidence>
<sequence>MRLLAEREIKKEGLFSFLDLKNGLVHSRRIIQIVFAGNANQHLINPKSLLPSCVLIGFPIINLFGGISGLESSSVKSEFFRGIAHDLKLENSC</sequence>
<evidence type="ECO:0000313" key="1">
    <source>
        <dbReference type="EMBL" id="AMQ54763.1"/>
    </source>
</evidence>
<name>A0A142EI08_9BACT</name>
<dbReference type="STRING" id="1727163.AO498_00050"/>